<comment type="caution">
    <text evidence="2">The sequence shown here is derived from an EMBL/GenBank/DDBJ whole genome shotgun (WGS) entry which is preliminary data.</text>
</comment>
<dbReference type="Proteomes" id="UP000239917">
    <property type="component" value="Unassembled WGS sequence"/>
</dbReference>
<name>A0A2S5ZDR4_9GAMM</name>
<keyword evidence="1" id="KW-0732">Signal</keyword>
<keyword evidence="3" id="KW-1185">Reference proteome</keyword>
<dbReference type="EMBL" id="PSSX01000002">
    <property type="protein sequence ID" value="PPI85543.1"/>
    <property type="molecule type" value="Genomic_DNA"/>
</dbReference>
<protein>
    <submittedName>
        <fullName evidence="2">Uncharacterized protein</fullName>
    </submittedName>
</protein>
<proteinExistence type="predicted"/>
<evidence type="ECO:0000313" key="2">
    <source>
        <dbReference type="EMBL" id="PPI85543.1"/>
    </source>
</evidence>
<dbReference type="AlphaFoldDB" id="A0A2S5ZDR4"/>
<gene>
    <name evidence="2" type="ORF">KEHDKFFH_03675</name>
</gene>
<dbReference type="RefSeq" id="WP_104320666.1">
    <property type="nucleotide sequence ID" value="NZ_PSSX01000002.1"/>
</dbReference>
<accession>A0A2S5ZDR4</accession>
<dbReference type="OrthoDB" id="6197177at2"/>
<organism evidence="2 3">
    <name type="scientific">Marinobacter maroccanus</name>
    <dbReference type="NCBI Taxonomy" id="2055143"/>
    <lineage>
        <taxon>Bacteria</taxon>
        <taxon>Pseudomonadati</taxon>
        <taxon>Pseudomonadota</taxon>
        <taxon>Gammaproteobacteria</taxon>
        <taxon>Pseudomonadales</taxon>
        <taxon>Marinobacteraceae</taxon>
        <taxon>Marinobacter</taxon>
    </lineage>
</organism>
<evidence type="ECO:0000256" key="1">
    <source>
        <dbReference type="SAM" id="SignalP"/>
    </source>
</evidence>
<reference evidence="2 3" key="1">
    <citation type="submission" date="2018-01" db="EMBL/GenBank/DDBJ databases">
        <title>Complete genome sequences of the type strains of Marinobacter flavimaris and Marinobacter maroccanus.</title>
        <authorList>
            <person name="Palau M."/>
            <person name="Boujida N."/>
            <person name="Manresa A."/>
            <person name="Minana-Galbis D."/>
        </authorList>
    </citation>
    <scope>NUCLEOTIDE SEQUENCE [LARGE SCALE GENOMIC DNA]</scope>
    <source>
        <strain evidence="2 3">N4</strain>
    </source>
</reference>
<evidence type="ECO:0000313" key="3">
    <source>
        <dbReference type="Proteomes" id="UP000239917"/>
    </source>
</evidence>
<sequence length="165" mass="18266">MFKIGLVAVALSLSVAVHAGNRIELVYSDLRFSIPAGFAAVGDIGDSQNMLIFRYGDEHGKRFLAFADMTHDETVEYGCPAGTFFEAVFFEIAAADCDQTLIETMHENFVSDRKVATWTQDSYSLAYSDHGNKAFLFVIGKDAKLLKIDSDFLDGESLKRIAEDM</sequence>
<feature type="signal peptide" evidence="1">
    <location>
        <begin position="1"/>
        <end position="19"/>
    </location>
</feature>
<feature type="chain" id="PRO_5015437425" evidence="1">
    <location>
        <begin position="20"/>
        <end position="165"/>
    </location>
</feature>